<reference evidence="1" key="1">
    <citation type="submission" date="2021-02" db="EMBL/GenBank/DDBJ databases">
        <authorList>
            <person name="Dougan E. K."/>
            <person name="Rhodes N."/>
            <person name="Thang M."/>
            <person name="Chan C."/>
        </authorList>
    </citation>
    <scope>NUCLEOTIDE SEQUENCE</scope>
</reference>
<dbReference type="AlphaFoldDB" id="A0A813DM93"/>
<name>A0A813DM93_POLGL</name>
<dbReference type="EMBL" id="CAJNNV010003440">
    <property type="protein sequence ID" value="CAE8589011.1"/>
    <property type="molecule type" value="Genomic_DNA"/>
</dbReference>
<proteinExistence type="predicted"/>
<sequence>MAVATATANAKVACASLDTPHRRSFSGRTKLALGSRGGGSQELRRTLGIIACFGAFKSSSRDAARVKRATARAASQGGAVDAGALSSRRFSVAPMARYTDRHFR</sequence>
<evidence type="ECO:0000313" key="3">
    <source>
        <dbReference type="EMBL" id="CAE8720742.1"/>
    </source>
</evidence>
<protein>
    <submittedName>
        <fullName evidence="1">Uncharacterized protein</fullName>
    </submittedName>
</protein>
<keyword evidence="4" id="KW-1185">Reference proteome</keyword>
<evidence type="ECO:0000313" key="2">
    <source>
        <dbReference type="EMBL" id="CAE8615650.1"/>
    </source>
</evidence>
<accession>A0A813DM93</accession>
<evidence type="ECO:0000313" key="1">
    <source>
        <dbReference type="EMBL" id="CAE8589011.1"/>
    </source>
</evidence>
<dbReference type="EMBL" id="CAJNNW010033866">
    <property type="protein sequence ID" value="CAE8720742.1"/>
    <property type="molecule type" value="Genomic_DNA"/>
</dbReference>
<evidence type="ECO:0000313" key="4">
    <source>
        <dbReference type="Proteomes" id="UP000654075"/>
    </source>
</evidence>
<comment type="caution">
    <text evidence="1">The sequence shown here is derived from an EMBL/GenBank/DDBJ whole genome shotgun (WGS) entry which is preliminary data.</text>
</comment>
<dbReference type="Proteomes" id="UP000626109">
    <property type="component" value="Unassembled WGS sequence"/>
</dbReference>
<gene>
    <name evidence="2" type="ORF">PGLA1383_LOCUS33362</name>
    <name evidence="1" type="ORF">PGLA1383_LOCUS7790</name>
    <name evidence="3" type="ORF">PGLA2088_LOCUS41509</name>
</gene>
<organism evidence="1 4">
    <name type="scientific">Polarella glacialis</name>
    <name type="common">Dinoflagellate</name>
    <dbReference type="NCBI Taxonomy" id="89957"/>
    <lineage>
        <taxon>Eukaryota</taxon>
        <taxon>Sar</taxon>
        <taxon>Alveolata</taxon>
        <taxon>Dinophyceae</taxon>
        <taxon>Suessiales</taxon>
        <taxon>Suessiaceae</taxon>
        <taxon>Polarella</taxon>
    </lineage>
</organism>
<dbReference type="Proteomes" id="UP000654075">
    <property type="component" value="Unassembled WGS sequence"/>
</dbReference>
<feature type="non-terminal residue" evidence="1">
    <location>
        <position position="1"/>
    </location>
</feature>
<dbReference type="EMBL" id="CAJNNV010025678">
    <property type="protein sequence ID" value="CAE8615650.1"/>
    <property type="molecule type" value="Genomic_DNA"/>
</dbReference>